<evidence type="ECO:0000259" key="4">
    <source>
        <dbReference type="SMART" id="SM00479"/>
    </source>
</evidence>
<dbReference type="Proteomes" id="UP000298327">
    <property type="component" value="Unassembled WGS sequence"/>
</dbReference>
<dbReference type="OrthoDB" id="448399at2759"/>
<evidence type="ECO:0000313" key="5">
    <source>
        <dbReference type="EMBL" id="TFY68898.1"/>
    </source>
</evidence>
<reference evidence="5 6" key="1">
    <citation type="submission" date="2019-02" db="EMBL/GenBank/DDBJ databases">
        <title>Genome sequencing of the rare red list fungi Dentipellis fragilis.</title>
        <authorList>
            <person name="Buettner E."/>
            <person name="Kellner H."/>
        </authorList>
    </citation>
    <scope>NUCLEOTIDE SEQUENCE [LARGE SCALE GENOMIC DNA]</scope>
    <source>
        <strain evidence="5 6">DSM 105465</strain>
    </source>
</reference>
<gene>
    <name evidence="5" type="ORF">EVG20_g3378</name>
</gene>
<dbReference type="SUPFAM" id="SSF53098">
    <property type="entry name" value="Ribonuclease H-like"/>
    <property type="match status" value="1"/>
</dbReference>
<comment type="caution">
    <text evidence="5">The sequence shown here is derived from an EMBL/GenBank/DDBJ whole genome shotgun (WGS) entry which is preliminary data.</text>
</comment>
<dbReference type="InterPro" id="IPR036397">
    <property type="entry name" value="RNaseH_sf"/>
</dbReference>
<proteinExistence type="predicted"/>
<dbReference type="InterPro" id="IPR012337">
    <property type="entry name" value="RNaseH-like_sf"/>
</dbReference>
<keyword evidence="1" id="KW-0540">Nuclease</keyword>
<protein>
    <recommendedName>
        <fullName evidence="4">Exonuclease domain-containing protein</fullName>
    </recommendedName>
</protein>
<dbReference type="Pfam" id="PF00929">
    <property type="entry name" value="RNase_T"/>
    <property type="match status" value="1"/>
</dbReference>
<dbReference type="EMBL" id="SEOQ01000150">
    <property type="protein sequence ID" value="TFY68898.1"/>
    <property type="molecule type" value="Genomic_DNA"/>
</dbReference>
<feature type="domain" description="Exonuclease" evidence="4">
    <location>
        <begin position="56"/>
        <end position="271"/>
    </location>
</feature>
<dbReference type="GO" id="GO:0000175">
    <property type="term" value="F:3'-5'-RNA exonuclease activity"/>
    <property type="evidence" value="ECO:0007669"/>
    <property type="project" value="InterPro"/>
</dbReference>
<keyword evidence="6" id="KW-1185">Reference proteome</keyword>
<evidence type="ECO:0000256" key="3">
    <source>
        <dbReference type="ARBA" id="ARBA00022839"/>
    </source>
</evidence>
<dbReference type="InterPro" id="IPR051274">
    <property type="entry name" value="3-5_Exoribonuclease"/>
</dbReference>
<dbReference type="Gene3D" id="3.30.420.10">
    <property type="entry name" value="Ribonuclease H-like superfamily/Ribonuclease H"/>
    <property type="match status" value="1"/>
</dbReference>
<accession>A0A4Y9Z4U1</accession>
<dbReference type="InterPro" id="IPR013520">
    <property type="entry name" value="Ribonucl_H"/>
</dbReference>
<dbReference type="CDD" id="cd06133">
    <property type="entry name" value="ERI-1_3'hExo_like"/>
    <property type="match status" value="1"/>
</dbReference>
<keyword evidence="3" id="KW-0269">Exonuclease</keyword>
<evidence type="ECO:0000256" key="2">
    <source>
        <dbReference type="ARBA" id="ARBA00022801"/>
    </source>
</evidence>
<evidence type="ECO:0000313" key="6">
    <source>
        <dbReference type="Proteomes" id="UP000298327"/>
    </source>
</evidence>
<name>A0A4Y9Z4U1_9AGAM</name>
<dbReference type="SMART" id="SM00479">
    <property type="entry name" value="EXOIII"/>
    <property type="match status" value="1"/>
</dbReference>
<dbReference type="PANTHER" id="PTHR23044:SF61">
    <property type="entry name" value="3'-5' EXORIBONUCLEASE 1-RELATED"/>
    <property type="match status" value="1"/>
</dbReference>
<dbReference type="InterPro" id="IPR047201">
    <property type="entry name" value="ERI-1_3'hExo-like"/>
</dbReference>
<keyword evidence="2" id="KW-0378">Hydrolase</keyword>
<dbReference type="STRING" id="205917.A0A4Y9Z4U1"/>
<dbReference type="PANTHER" id="PTHR23044">
    <property type="entry name" value="3'-5' EXONUCLEASE ERI1-RELATED"/>
    <property type="match status" value="1"/>
</dbReference>
<organism evidence="5 6">
    <name type="scientific">Dentipellis fragilis</name>
    <dbReference type="NCBI Taxonomy" id="205917"/>
    <lineage>
        <taxon>Eukaryota</taxon>
        <taxon>Fungi</taxon>
        <taxon>Dikarya</taxon>
        <taxon>Basidiomycota</taxon>
        <taxon>Agaricomycotina</taxon>
        <taxon>Agaricomycetes</taxon>
        <taxon>Russulales</taxon>
        <taxon>Hericiaceae</taxon>
        <taxon>Dentipellis</taxon>
    </lineage>
</organism>
<dbReference type="AlphaFoldDB" id="A0A4Y9Z4U1"/>
<evidence type="ECO:0000256" key="1">
    <source>
        <dbReference type="ARBA" id="ARBA00022722"/>
    </source>
</evidence>
<dbReference type="GO" id="GO:0003676">
    <property type="term" value="F:nucleic acid binding"/>
    <property type="evidence" value="ECO:0007669"/>
    <property type="project" value="InterPro"/>
</dbReference>
<sequence>MFSVVAQRPPPFAFGSIRSPPDRLAAPAPAPITDSDKSSAVAPELASILAHQPYDAFLVLDVEATCLQGTDFQWPNEIIEWPVCLLKWTDKQQSGAASTLQIVDEFRSFVKPTWRPRLSQFCTDLTGITQEQVDAAPHFPDVAEAFAAFLVKNGLLHPGTRERIVRFCWCTDGPFDVRDFVVKQCFISNISMPGWIKGDVMDVRRTVSAWSELKQPQTKKQPLFPRRISLNIPSQLRALGLAPFEGRQHSGIDDARNIARIVTEIARRGIRLEPNTFIHPNRRWAWMGKHGQVLEEYSIMLTYVRASYDFLRSVIQDRRPWSLVYLTCSMDTYVRRAIPYHHLTRPHGSTAALLEALIELSVLLGIAPAGHACPYRARTRELEDPTTRFLLRHLQDCSWADPPRSHVEGPCPLCFFLPSAPSFSAAGPVLSETHRRTPRHVCNIHIHVHTAKTHTAPAARQPGSHPVPAAATATQNNAPIALRGITLQNRKMASVVYS</sequence>